<sequence length="663" mass="72905">MPIAQPESWKNIAGAPIHEGFVLMALSALDGLVDRRYLPSQRHVQLLLHLVTDLKTKKEDLRRAPSPLSILYRYLDLYGSDLLPLLPQLHKGATDYDDPRTPDWLAWRPNGELECAVRKRVLESTKHGIWVFLYKPLEKKEDRKKQRRTHNSDDEGETRVISDDGWDVLEWLVTLWSTSPPALLQQLHQPASVKLQYDDAGVVLAAVRAAFLPTDPPTPFNAIPARRATSAKLLSLVIDLARPPKSPFHPQSLVLSIVTLFRVPAAQVSVLARAITNWNARAHILAVVLEDAAGVRKQREAARRSNVVSSTSRAPSVGTRATRLTVTRSRSTTLAAEDVPGMMSLATPFQAPDVDYALNLLALDGDDRSPVLAAELVSLLIAHVPKDDAWQRVDNGFIGAHDGVLGRVLIMARKRADAVCDRVPTVTAKVTFEAPDEPMDIDETQSTVPLTRSQLVNFSDEEESQCPVGLLSGSGWSSLTSLQDNGDGGDDEGVGNADESQLPAETLPLSKAQRAQFDDSESDEEESQLPTETFPLIKTQRARFAADEDDLDRAESESEEDKEKECDGEESQLPPETLPLTVAQRAHYGEDLSENESQVTPNIGTARTTPNDSAREASVSDIIGDALSPGSGSGEEWQLSAETQPLTRSQRRALFNDEELQRP</sequence>
<gene>
    <name evidence="2" type="ORF">CcaverHIS019_0510670</name>
</gene>
<feature type="compositionally biased region" description="Polar residues" evidence="1">
    <location>
        <begin position="595"/>
        <end position="612"/>
    </location>
</feature>
<accession>A0AA48L7J0</accession>
<dbReference type="EMBL" id="AP028216">
    <property type="protein sequence ID" value="BEI93439.1"/>
    <property type="molecule type" value="Genomic_DNA"/>
</dbReference>
<dbReference type="KEGG" id="ccac:CcaHIS019_0510670"/>
<dbReference type="RefSeq" id="XP_060458704.1">
    <property type="nucleotide sequence ID" value="XM_060602296.1"/>
</dbReference>
<proteinExistence type="predicted"/>
<evidence type="ECO:0000313" key="3">
    <source>
        <dbReference type="Proteomes" id="UP001233271"/>
    </source>
</evidence>
<protein>
    <submittedName>
        <fullName evidence="2">Uncharacterized protein</fullName>
    </submittedName>
</protein>
<keyword evidence="3" id="KW-1185">Reference proteome</keyword>
<feature type="compositionally biased region" description="Basic and acidic residues" evidence="1">
    <location>
        <begin position="553"/>
        <end position="565"/>
    </location>
</feature>
<dbReference type="GeneID" id="85497309"/>
<feature type="region of interest" description="Disordered" evidence="1">
    <location>
        <begin position="477"/>
        <end position="663"/>
    </location>
</feature>
<name>A0AA48L7J0_9TREE</name>
<organism evidence="2 3">
    <name type="scientific">Cutaneotrichosporon cavernicola</name>
    <dbReference type="NCBI Taxonomy" id="279322"/>
    <lineage>
        <taxon>Eukaryota</taxon>
        <taxon>Fungi</taxon>
        <taxon>Dikarya</taxon>
        <taxon>Basidiomycota</taxon>
        <taxon>Agaricomycotina</taxon>
        <taxon>Tremellomycetes</taxon>
        <taxon>Trichosporonales</taxon>
        <taxon>Trichosporonaceae</taxon>
        <taxon>Cutaneotrichosporon</taxon>
    </lineage>
</organism>
<dbReference type="AlphaFoldDB" id="A0AA48L7J0"/>
<dbReference type="Proteomes" id="UP001233271">
    <property type="component" value="Chromosome 5"/>
</dbReference>
<evidence type="ECO:0000313" key="2">
    <source>
        <dbReference type="EMBL" id="BEI93439.1"/>
    </source>
</evidence>
<reference evidence="2" key="1">
    <citation type="journal article" date="2023" name="BMC Genomics">
        <title>Chromosome-level genome assemblies of Cutaneotrichosporon spp. (Trichosporonales, Basidiomycota) reveal imbalanced evolution between nucleotide sequences and chromosome synteny.</title>
        <authorList>
            <person name="Kobayashi Y."/>
            <person name="Kayamori A."/>
            <person name="Aoki K."/>
            <person name="Shiwa Y."/>
            <person name="Matsutani M."/>
            <person name="Fujita N."/>
            <person name="Sugita T."/>
            <person name="Iwasaki W."/>
            <person name="Tanaka N."/>
            <person name="Takashima M."/>
        </authorList>
    </citation>
    <scope>NUCLEOTIDE SEQUENCE</scope>
    <source>
        <strain evidence="2">HIS019</strain>
    </source>
</reference>
<evidence type="ECO:0000256" key="1">
    <source>
        <dbReference type="SAM" id="MobiDB-lite"/>
    </source>
</evidence>
<feature type="compositionally biased region" description="Acidic residues" evidence="1">
    <location>
        <begin position="518"/>
        <end position="527"/>
    </location>
</feature>